<name>A0A0G0LR05_9BACT</name>
<dbReference type="GO" id="GO:0015935">
    <property type="term" value="C:small ribosomal subunit"/>
    <property type="evidence" value="ECO:0007669"/>
    <property type="project" value="TreeGrafter"/>
</dbReference>
<dbReference type="Pfam" id="PF00886">
    <property type="entry name" value="Ribosomal_S16"/>
    <property type="match status" value="1"/>
</dbReference>
<organism evidence="4 5">
    <name type="scientific">Berkelbacteria bacterium GW2011_GWA1_39_10</name>
    <dbReference type="NCBI Taxonomy" id="1618332"/>
    <lineage>
        <taxon>Bacteria</taxon>
        <taxon>Candidatus Berkelbacteria</taxon>
    </lineage>
</organism>
<evidence type="ECO:0000256" key="3">
    <source>
        <dbReference type="ARBA" id="ARBA00035310"/>
    </source>
</evidence>
<dbReference type="GO" id="GO:0006412">
    <property type="term" value="P:translation"/>
    <property type="evidence" value="ECO:0007669"/>
    <property type="project" value="InterPro"/>
</dbReference>
<dbReference type="HAMAP" id="MF_00385">
    <property type="entry name" value="Ribosomal_bS16"/>
    <property type="match status" value="1"/>
</dbReference>
<reference evidence="4 5" key="1">
    <citation type="journal article" date="2015" name="Nature">
        <title>rRNA introns, odd ribosomes, and small enigmatic genomes across a large radiation of phyla.</title>
        <authorList>
            <person name="Brown C.T."/>
            <person name="Hug L.A."/>
            <person name="Thomas B.C."/>
            <person name="Sharon I."/>
            <person name="Castelle C.J."/>
            <person name="Singh A."/>
            <person name="Wilkins M.J."/>
            <person name="Williams K.H."/>
            <person name="Banfield J.F."/>
        </authorList>
    </citation>
    <scope>NUCLEOTIDE SEQUENCE [LARGE SCALE GENOMIC DNA]</scope>
</reference>
<keyword evidence="2" id="KW-0687">Ribonucleoprotein</keyword>
<evidence type="ECO:0000313" key="5">
    <source>
        <dbReference type="Proteomes" id="UP000033862"/>
    </source>
</evidence>
<dbReference type="PANTHER" id="PTHR12919:SF20">
    <property type="entry name" value="SMALL RIBOSOMAL SUBUNIT PROTEIN BS16M"/>
    <property type="match status" value="1"/>
</dbReference>
<dbReference type="NCBIfam" id="TIGR00002">
    <property type="entry name" value="S16"/>
    <property type="match status" value="1"/>
</dbReference>
<dbReference type="InterPro" id="IPR023803">
    <property type="entry name" value="Ribosomal_bS16_dom_sf"/>
</dbReference>
<dbReference type="STRING" id="1618332.UT15_C0013G0001"/>
<accession>A0A0G0LR05</accession>
<dbReference type="Proteomes" id="UP000033862">
    <property type="component" value="Unassembled WGS sequence"/>
</dbReference>
<dbReference type="PANTHER" id="PTHR12919">
    <property type="entry name" value="30S RIBOSOMAL PROTEIN S16"/>
    <property type="match status" value="1"/>
</dbReference>
<dbReference type="SUPFAM" id="SSF54565">
    <property type="entry name" value="Ribosomal protein S16"/>
    <property type="match status" value="1"/>
</dbReference>
<dbReference type="AlphaFoldDB" id="A0A0G0LR05"/>
<sequence>MLAIRLRRTGKKGQPSYRIVVTDERASVYGKYIEMIGHYNPQTKAVVLDSAKALDWMKKGAKPSNTVAKLMQK</sequence>
<proteinExistence type="inferred from homology"/>
<dbReference type="GO" id="GO:0005737">
    <property type="term" value="C:cytoplasm"/>
    <property type="evidence" value="ECO:0007669"/>
    <property type="project" value="UniProtKB-ARBA"/>
</dbReference>
<dbReference type="GO" id="GO:0003735">
    <property type="term" value="F:structural constituent of ribosome"/>
    <property type="evidence" value="ECO:0007669"/>
    <property type="project" value="InterPro"/>
</dbReference>
<comment type="caution">
    <text evidence="4">The sequence shown here is derived from an EMBL/GenBank/DDBJ whole genome shotgun (WGS) entry which is preliminary data.</text>
</comment>
<feature type="non-terminal residue" evidence="4">
    <location>
        <position position="73"/>
    </location>
</feature>
<gene>
    <name evidence="4" type="ORF">UT15_C0013G0001</name>
</gene>
<evidence type="ECO:0000256" key="1">
    <source>
        <dbReference type="ARBA" id="ARBA00022980"/>
    </source>
</evidence>
<dbReference type="EMBL" id="LBVS01000013">
    <property type="protein sequence ID" value="KKQ90415.1"/>
    <property type="molecule type" value="Genomic_DNA"/>
</dbReference>
<keyword evidence="1 4" id="KW-0689">Ribosomal protein</keyword>
<protein>
    <recommendedName>
        <fullName evidence="3">30S ribosomal protein S16</fullName>
    </recommendedName>
</protein>
<dbReference type="InterPro" id="IPR000307">
    <property type="entry name" value="Ribosomal_bS16"/>
</dbReference>
<evidence type="ECO:0000256" key="2">
    <source>
        <dbReference type="ARBA" id="ARBA00023274"/>
    </source>
</evidence>
<dbReference type="Gene3D" id="3.30.1320.10">
    <property type="match status" value="1"/>
</dbReference>
<evidence type="ECO:0000313" key="4">
    <source>
        <dbReference type="EMBL" id="KKQ90415.1"/>
    </source>
</evidence>